<dbReference type="AlphaFoldDB" id="A0A2D4LRB3"/>
<evidence type="ECO:0000256" key="1">
    <source>
        <dbReference type="SAM" id="MobiDB-lite"/>
    </source>
</evidence>
<feature type="region of interest" description="Disordered" evidence="1">
    <location>
        <begin position="108"/>
        <end position="129"/>
    </location>
</feature>
<proteinExistence type="predicted"/>
<feature type="compositionally biased region" description="Basic and acidic residues" evidence="1">
    <location>
        <begin position="114"/>
        <end position="127"/>
    </location>
</feature>
<accession>A0A2D4LRB3</accession>
<feature type="compositionally biased region" description="Polar residues" evidence="1">
    <location>
        <begin position="1"/>
        <end position="12"/>
    </location>
</feature>
<sequence length="167" mass="18461">MFSLSSSQQIENGSLKLGRREKIDGSEQEHGKLLIEENCSKQTTSVSGSFVKMQKMGQVGKGSSYCMELDPGDPNGRILGKLQINKLHESGLSFATSKRATSSVQAELQEGEEVNEHKETSQSKELNRLAPTVLKETNMQDGIVEYTSCHRTQCAVTFENALLYELD</sequence>
<reference evidence="2" key="2">
    <citation type="submission" date="2017-11" db="EMBL/GenBank/DDBJ databases">
        <title>Coralsnake Venomics: Analyses of Venom Gland Transcriptomes and Proteomes of Six Brazilian Taxa.</title>
        <authorList>
            <person name="Aird S.D."/>
            <person name="Jorge da Silva N."/>
            <person name="Qiu L."/>
            <person name="Villar-Briones A."/>
            <person name="Aparecida-Saddi V."/>
            <person name="Campos-Telles M.P."/>
            <person name="Grau M."/>
            <person name="Mikheyev A.S."/>
        </authorList>
    </citation>
    <scope>NUCLEOTIDE SEQUENCE</scope>
    <source>
        <tissue evidence="2">Venom_gland</tissue>
    </source>
</reference>
<name>A0A2D4LRB3_9SAUR</name>
<protein>
    <submittedName>
        <fullName evidence="2">Uncharacterized protein</fullName>
    </submittedName>
</protein>
<reference evidence="2" key="1">
    <citation type="submission" date="2017-07" db="EMBL/GenBank/DDBJ databases">
        <authorList>
            <person name="Mikheyev A."/>
            <person name="Grau M."/>
        </authorList>
    </citation>
    <scope>NUCLEOTIDE SEQUENCE</scope>
    <source>
        <tissue evidence="2">Venom_gland</tissue>
    </source>
</reference>
<organism evidence="2">
    <name type="scientific">Micrurus spixii</name>
    <name type="common">Amazon coral snake</name>
    <dbReference type="NCBI Taxonomy" id="129469"/>
    <lineage>
        <taxon>Eukaryota</taxon>
        <taxon>Metazoa</taxon>
        <taxon>Chordata</taxon>
        <taxon>Craniata</taxon>
        <taxon>Vertebrata</taxon>
        <taxon>Euteleostomi</taxon>
        <taxon>Lepidosauria</taxon>
        <taxon>Squamata</taxon>
        <taxon>Bifurcata</taxon>
        <taxon>Unidentata</taxon>
        <taxon>Episquamata</taxon>
        <taxon>Toxicofera</taxon>
        <taxon>Serpentes</taxon>
        <taxon>Colubroidea</taxon>
        <taxon>Elapidae</taxon>
        <taxon>Elapinae</taxon>
        <taxon>Micrurus</taxon>
    </lineage>
</organism>
<evidence type="ECO:0000313" key="2">
    <source>
        <dbReference type="EMBL" id="LAB23428.1"/>
    </source>
</evidence>
<dbReference type="EMBL" id="IACM01040317">
    <property type="protein sequence ID" value="LAB23428.1"/>
    <property type="molecule type" value="Transcribed_RNA"/>
</dbReference>
<feature type="region of interest" description="Disordered" evidence="1">
    <location>
        <begin position="1"/>
        <end position="24"/>
    </location>
</feature>